<dbReference type="AlphaFoldDB" id="A0AAJ8N386"/>
<evidence type="ECO:0000313" key="3">
    <source>
        <dbReference type="Proteomes" id="UP000321816"/>
    </source>
</evidence>
<dbReference type="GO" id="GO:0008758">
    <property type="term" value="F:UDP-2,3-diacylglucosamine hydrolase activity"/>
    <property type="evidence" value="ECO:0007669"/>
    <property type="project" value="TreeGrafter"/>
</dbReference>
<organism evidence="2 3">
    <name type="scientific">Alkalicoccus halolimnae</name>
    <dbReference type="NCBI Taxonomy" id="1667239"/>
    <lineage>
        <taxon>Bacteria</taxon>
        <taxon>Bacillati</taxon>
        <taxon>Bacillota</taxon>
        <taxon>Bacilli</taxon>
        <taxon>Bacillales</taxon>
        <taxon>Bacillaceae</taxon>
        <taxon>Alkalicoccus</taxon>
    </lineage>
</organism>
<dbReference type="Pfam" id="PF00149">
    <property type="entry name" value="Metallophos"/>
    <property type="match status" value="1"/>
</dbReference>
<accession>A0AAJ8N386</accession>
<dbReference type="Gene3D" id="3.60.21.10">
    <property type="match status" value="1"/>
</dbReference>
<dbReference type="PANTHER" id="PTHR31302:SF32">
    <property type="entry name" value="PHOSPHOESTERASE"/>
    <property type="match status" value="1"/>
</dbReference>
<protein>
    <submittedName>
        <fullName evidence="2">Metallophosphoesterase</fullName>
    </submittedName>
</protein>
<dbReference type="GO" id="GO:0016020">
    <property type="term" value="C:membrane"/>
    <property type="evidence" value="ECO:0007669"/>
    <property type="project" value="GOC"/>
</dbReference>
<dbReference type="InterPro" id="IPR004843">
    <property type="entry name" value="Calcineurin-like_PHP"/>
</dbReference>
<feature type="domain" description="Calcineurin-like phosphoesterase" evidence="1">
    <location>
        <begin position="42"/>
        <end position="191"/>
    </location>
</feature>
<dbReference type="Proteomes" id="UP000321816">
    <property type="component" value="Chromosome"/>
</dbReference>
<dbReference type="KEGG" id="ahal:FTX54_007875"/>
<dbReference type="PANTHER" id="PTHR31302">
    <property type="entry name" value="TRANSMEMBRANE PROTEIN WITH METALLOPHOSPHOESTERASE DOMAIN-RELATED"/>
    <property type="match status" value="1"/>
</dbReference>
<keyword evidence="3" id="KW-1185">Reference proteome</keyword>
<gene>
    <name evidence="2" type="ORF">FTX54_007875</name>
</gene>
<reference evidence="2 3" key="1">
    <citation type="submission" date="2024-01" db="EMBL/GenBank/DDBJ databases">
        <title>Complete Genome Sequence of Alkalicoccus halolimnae BZ-SZ-XJ29T, a Moderately Halophilic Bacterium Isolated from a Salt Lake.</title>
        <authorList>
            <person name="Zhao B."/>
        </authorList>
    </citation>
    <scope>NUCLEOTIDE SEQUENCE [LARGE SCALE GENOMIC DNA]</scope>
    <source>
        <strain evidence="2 3">BZ-SZ-XJ29</strain>
    </source>
</reference>
<name>A0AAJ8N386_9BACI</name>
<dbReference type="EMBL" id="CP144914">
    <property type="protein sequence ID" value="WWD81445.1"/>
    <property type="molecule type" value="Genomic_DNA"/>
</dbReference>
<dbReference type="InterPro" id="IPR029052">
    <property type="entry name" value="Metallo-depent_PP-like"/>
</dbReference>
<dbReference type="SUPFAM" id="SSF56300">
    <property type="entry name" value="Metallo-dependent phosphatases"/>
    <property type="match status" value="1"/>
</dbReference>
<sequence length="248" mass="28151">MRVLIYMVTGLSALVCYMFFRARITEFLVHDISFFENNLSKRLLFISDLHKRKVSKKDIKRVGNVDLILIGGDITEKAADNGTLLDNLKTLTAKAPVYFVWGNNDYGKRKKLQEYLVLYNVNQLNNRNVTFEEEGWSLAGVEDLNFHFHNMNEALNGAVNPTLLLCHDPEIIKESNRYTNIKLILSGHTHGGQIRIGKFSPAPKGSLKKYQDITHLTSNGYGTTRLPLRLGAPPQIHVINLVNVSKQR</sequence>
<evidence type="ECO:0000259" key="1">
    <source>
        <dbReference type="Pfam" id="PF00149"/>
    </source>
</evidence>
<proteinExistence type="predicted"/>
<dbReference type="InterPro" id="IPR051158">
    <property type="entry name" value="Metallophosphoesterase_sf"/>
</dbReference>
<dbReference type="GO" id="GO:0009245">
    <property type="term" value="P:lipid A biosynthetic process"/>
    <property type="evidence" value="ECO:0007669"/>
    <property type="project" value="TreeGrafter"/>
</dbReference>
<dbReference type="RefSeq" id="WP_187254643.1">
    <property type="nucleotide sequence ID" value="NZ_CP144914.1"/>
</dbReference>
<evidence type="ECO:0000313" key="2">
    <source>
        <dbReference type="EMBL" id="WWD81445.1"/>
    </source>
</evidence>